<comment type="catalytic activity">
    <reaction evidence="8">
        <text>L-seryl-[protein] + ATP = O-phospho-L-seryl-[protein] + ADP + H(+)</text>
        <dbReference type="Rhea" id="RHEA:17989"/>
        <dbReference type="Rhea" id="RHEA-COMP:9863"/>
        <dbReference type="Rhea" id="RHEA-COMP:11604"/>
        <dbReference type="ChEBI" id="CHEBI:15378"/>
        <dbReference type="ChEBI" id="CHEBI:29999"/>
        <dbReference type="ChEBI" id="CHEBI:30616"/>
        <dbReference type="ChEBI" id="CHEBI:83421"/>
        <dbReference type="ChEBI" id="CHEBI:456216"/>
        <dbReference type="EC" id="2.7.11.1"/>
    </reaction>
</comment>
<dbReference type="InterPro" id="IPR011009">
    <property type="entry name" value="Kinase-like_dom_sf"/>
</dbReference>
<reference evidence="10" key="1">
    <citation type="submission" date="2025-08" db="UniProtKB">
        <authorList>
            <consortium name="RefSeq"/>
        </authorList>
    </citation>
    <scope>IDENTIFICATION</scope>
    <source>
        <tissue evidence="10">Leaf</tissue>
    </source>
</reference>
<dbReference type="SUPFAM" id="SSF52058">
    <property type="entry name" value="L domain-like"/>
    <property type="match status" value="1"/>
</dbReference>
<gene>
    <name evidence="10" type="primary">LOC115746082</name>
</gene>
<evidence type="ECO:0000256" key="5">
    <source>
        <dbReference type="ARBA" id="ARBA00022777"/>
    </source>
</evidence>
<evidence type="ECO:0000256" key="8">
    <source>
        <dbReference type="ARBA" id="ARBA00048679"/>
    </source>
</evidence>
<dbReference type="InterPro" id="IPR032675">
    <property type="entry name" value="LRR_dom_sf"/>
</dbReference>
<protein>
    <recommendedName>
        <fullName evidence="1">non-specific serine/threonine protein kinase</fullName>
        <ecNumber evidence="1">2.7.11.1</ecNumber>
    </recommendedName>
</protein>
<proteinExistence type="predicted"/>
<evidence type="ECO:0000256" key="6">
    <source>
        <dbReference type="ARBA" id="ARBA00022840"/>
    </source>
</evidence>
<evidence type="ECO:0000256" key="4">
    <source>
        <dbReference type="ARBA" id="ARBA00022741"/>
    </source>
</evidence>
<dbReference type="PANTHER" id="PTHR48005">
    <property type="entry name" value="LEUCINE RICH REPEAT KINASE 2"/>
    <property type="match status" value="1"/>
</dbReference>
<accession>A0ABM3HJG1</accession>
<dbReference type="GeneID" id="115746082"/>
<dbReference type="InterPro" id="IPR051420">
    <property type="entry name" value="Ser_Thr_Kinases_DiverseReg"/>
</dbReference>
<keyword evidence="9" id="KW-1185">Reference proteome</keyword>
<organism evidence="9 10">
    <name type="scientific">Rhodamnia argentea</name>
    <dbReference type="NCBI Taxonomy" id="178133"/>
    <lineage>
        <taxon>Eukaryota</taxon>
        <taxon>Viridiplantae</taxon>
        <taxon>Streptophyta</taxon>
        <taxon>Embryophyta</taxon>
        <taxon>Tracheophyta</taxon>
        <taxon>Spermatophyta</taxon>
        <taxon>Magnoliopsida</taxon>
        <taxon>eudicotyledons</taxon>
        <taxon>Gunneridae</taxon>
        <taxon>Pentapetalae</taxon>
        <taxon>rosids</taxon>
        <taxon>malvids</taxon>
        <taxon>Myrtales</taxon>
        <taxon>Myrtaceae</taxon>
        <taxon>Myrtoideae</taxon>
        <taxon>Myrteae</taxon>
        <taxon>Australasian group</taxon>
        <taxon>Rhodamnia</taxon>
    </lineage>
</organism>
<evidence type="ECO:0000256" key="1">
    <source>
        <dbReference type="ARBA" id="ARBA00012513"/>
    </source>
</evidence>
<evidence type="ECO:0000313" key="10">
    <source>
        <dbReference type="RefSeq" id="XP_048136739.1"/>
    </source>
</evidence>
<dbReference type="PANTHER" id="PTHR48005:SF16">
    <property type="entry name" value="MDIS1-INTERACTING RECEPTOR LIKE KINASE 2-LIKE ISOFORM X1"/>
    <property type="match status" value="1"/>
</dbReference>
<keyword evidence="3" id="KW-0808">Transferase</keyword>
<dbReference type="Gene3D" id="1.10.510.10">
    <property type="entry name" value="Transferase(Phosphotransferase) domain 1"/>
    <property type="match status" value="1"/>
</dbReference>
<evidence type="ECO:0000256" key="3">
    <source>
        <dbReference type="ARBA" id="ARBA00022679"/>
    </source>
</evidence>
<dbReference type="Proteomes" id="UP000827889">
    <property type="component" value="Chromosome 6"/>
</dbReference>
<evidence type="ECO:0000256" key="2">
    <source>
        <dbReference type="ARBA" id="ARBA00022527"/>
    </source>
</evidence>
<evidence type="ECO:0000256" key="7">
    <source>
        <dbReference type="ARBA" id="ARBA00047899"/>
    </source>
</evidence>
<keyword evidence="6" id="KW-0067">ATP-binding</keyword>
<keyword evidence="4" id="KW-0547">Nucleotide-binding</keyword>
<keyword evidence="5" id="KW-0418">Kinase</keyword>
<dbReference type="SUPFAM" id="SSF56112">
    <property type="entry name" value="Protein kinase-like (PK-like)"/>
    <property type="match status" value="1"/>
</dbReference>
<dbReference type="Gene3D" id="3.80.10.10">
    <property type="entry name" value="Ribonuclease Inhibitor"/>
    <property type="match status" value="1"/>
</dbReference>
<comment type="catalytic activity">
    <reaction evidence="7">
        <text>L-threonyl-[protein] + ATP = O-phospho-L-threonyl-[protein] + ADP + H(+)</text>
        <dbReference type="Rhea" id="RHEA:46608"/>
        <dbReference type="Rhea" id="RHEA-COMP:11060"/>
        <dbReference type="Rhea" id="RHEA-COMP:11605"/>
        <dbReference type="ChEBI" id="CHEBI:15378"/>
        <dbReference type="ChEBI" id="CHEBI:30013"/>
        <dbReference type="ChEBI" id="CHEBI:30616"/>
        <dbReference type="ChEBI" id="CHEBI:61977"/>
        <dbReference type="ChEBI" id="CHEBI:456216"/>
        <dbReference type="EC" id="2.7.11.1"/>
    </reaction>
</comment>
<keyword evidence="2" id="KW-0723">Serine/threonine-protein kinase</keyword>
<dbReference type="RefSeq" id="XP_048136739.1">
    <property type="nucleotide sequence ID" value="XM_048280782.1"/>
</dbReference>
<dbReference type="EC" id="2.7.11.1" evidence="1"/>
<name>A0ABM3HJG1_9MYRT</name>
<sequence>MDHQLVASIPASIGNLAFLQYLYLSSYETEVGSLRRLVVYTDFKYLNLSNNAIEREIPINLTSCSELLGMDLTGNKLTGLLELDFADYSFSGSLPLNLGNLKGLVRSVFPKNKLTNLKDDGFRGIGGKASMPGDVYSFGVLLLDIFTGKHPTDGMFKDGTTFQEYAKTALHGRAEEIVEPSLLQEASSESQRGG</sequence>
<evidence type="ECO:0000313" key="9">
    <source>
        <dbReference type="Proteomes" id="UP000827889"/>
    </source>
</evidence>